<proteinExistence type="predicted"/>
<dbReference type="InterPro" id="IPR043128">
    <property type="entry name" value="Rev_trsase/Diguanyl_cyclase"/>
</dbReference>
<dbReference type="Gene3D" id="3.10.10.10">
    <property type="entry name" value="HIV Type 1 Reverse Transcriptase, subunit A, domain 1"/>
    <property type="match status" value="1"/>
</dbReference>
<dbReference type="InterPro" id="IPR013762">
    <property type="entry name" value="Integrase-like_cat_sf"/>
</dbReference>
<dbReference type="Gene3D" id="3.30.70.270">
    <property type="match status" value="1"/>
</dbReference>
<feature type="compositionally biased region" description="Low complexity" evidence="2">
    <location>
        <begin position="402"/>
        <end position="416"/>
    </location>
</feature>
<feature type="region of interest" description="Disordered" evidence="2">
    <location>
        <begin position="790"/>
        <end position="858"/>
    </location>
</feature>
<feature type="compositionally biased region" description="Low complexity" evidence="2">
    <location>
        <begin position="327"/>
        <end position="342"/>
    </location>
</feature>
<dbReference type="CDD" id="cd09275">
    <property type="entry name" value="RNase_HI_RT_DIRS1"/>
    <property type="match status" value="1"/>
</dbReference>
<dbReference type="PANTHER" id="PTHR33050:SF7">
    <property type="entry name" value="RIBONUCLEASE H"/>
    <property type="match status" value="1"/>
</dbReference>
<dbReference type="InterPro" id="IPR043502">
    <property type="entry name" value="DNA/RNA_pol_sf"/>
</dbReference>
<dbReference type="InterPro" id="IPR052055">
    <property type="entry name" value="Hepadnavirus_pol/RT"/>
</dbReference>
<evidence type="ECO:0000256" key="1">
    <source>
        <dbReference type="ARBA" id="ARBA00023172"/>
    </source>
</evidence>
<organism evidence="4 5">
    <name type="scientific">Porphyra umbilicalis</name>
    <name type="common">Purple laver</name>
    <name type="synonym">Red alga</name>
    <dbReference type="NCBI Taxonomy" id="2786"/>
    <lineage>
        <taxon>Eukaryota</taxon>
        <taxon>Rhodophyta</taxon>
        <taxon>Bangiophyceae</taxon>
        <taxon>Bangiales</taxon>
        <taxon>Bangiaceae</taxon>
        <taxon>Porphyra</taxon>
    </lineage>
</organism>
<feature type="compositionally biased region" description="Low complexity" evidence="2">
    <location>
        <begin position="542"/>
        <end position="558"/>
    </location>
</feature>
<evidence type="ECO:0000313" key="4">
    <source>
        <dbReference type="EMBL" id="OSX75218.1"/>
    </source>
</evidence>
<reference evidence="4 5" key="1">
    <citation type="submission" date="2017-03" db="EMBL/GenBank/DDBJ databases">
        <title>WGS assembly of Porphyra umbilicalis.</title>
        <authorList>
            <person name="Brawley S.H."/>
            <person name="Blouin N.A."/>
            <person name="Ficko-Blean E."/>
            <person name="Wheeler G.L."/>
            <person name="Lohr M."/>
            <person name="Goodson H.V."/>
            <person name="Jenkins J.W."/>
            <person name="Blaby-Haas C.E."/>
            <person name="Helliwell K.E."/>
            <person name="Chan C."/>
            <person name="Marriage T."/>
            <person name="Bhattacharya D."/>
            <person name="Klein A.S."/>
            <person name="Badis Y."/>
            <person name="Brodie J."/>
            <person name="Cao Y."/>
            <person name="Collen J."/>
            <person name="Dittami S.M."/>
            <person name="Gachon C.M."/>
            <person name="Green B.R."/>
            <person name="Karpowicz S."/>
            <person name="Kim J.W."/>
            <person name="Kudahl U."/>
            <person name="Lin S."/>
            <person name="Michel G."/>
            <person name="Mittag M."/>
            <person name="Olson B.J."/>
            <person name="Pangilinan J."/>
            <person name="Peng Y."/>
            <person name="Qiu H."/>
            <person name="Shu S."/>
            <person name="Singer J.T."/>
            <person name="Smith A.G."/>
            <person name="Sprecher B.N."/>
            <person name="Wagner V."/>
            <person name="Wang W."/>
            <person name="Wang Z.-Y."/>
            <person name="Yan J."/>
            <person name="Yarish C."/>
            <person name="Zoeuner-Riek S."/>
            <person name="Zhuang Y."/>
            <person name="Zou Y."/>
            <person name="Lindquist E.A."/>
            <person name="Grimwood J."/>
            <person name="Barry K."/>
            <person name="Rokhsar D.S."/>
            <person name="Schmutz J."/>
            <person name="Stiller J.W."/>
            <person name="Grossman A.R."/>
            <person name="Prochnik S.E."/>
        </authorList>
    </citation>
    <scope>NUCLEOTIDE SEQUENCE [LARGE SCALE GENOMIC DNA]</scope>
    <source>
        <strain evidence="4">4086291</strain>
    </source>
</reference>
<dbReference type="SUPFAM" id="SSF56349">
    <property type="entry name" value="DNA breaking-rejoining enzymes"/>
    <property type="match status" value="1"/>
</dbReference>
<feature type="region of interest" description="Disordered" evidence="2">
    <location>
        <begin position="518"/>
        <end position="635"/>
    </location>
</feature>
<feature type="compositionally biased region" description="Polar residues" evidence="2">
    <location>
        <begin position="526"/>
        <end position="537"/>
    </location>
</feature>
<feature type="compositionally biased region" description="Pro residues" evidence="2">
    <location>
        <begin position="841"/>
        <end position="856"/>
    </location>
</feature>
<protein>
    <recommendedName>
        <fullName evidence="3">Reverse transcriptase domain-containing protein</fullName>
    </recommendedName>
</protein>
<feature type="region of interest" description="Disordered" evidence="2">
    <location>
        <begin position="318"/>
        <end position="359"/>
    </location>
</feature>
<feature type="compositionally biased region" description="Low complexity" evidence="2">
    <location>
        <begin position="253"/>
        <end position="266"/>
    </location>
</feature>
<keyword evidence="1" id="KW-0233">DNA recombination</keyword>
<dbReference type="EMBL" id="KV918911">
    <property type="protein sequence ID" value="OSX75218.1"/>
    <property type="molecule type" value="Genomic_DNA"/>
</dbReference>
<evidence type="ECO:0000259" key="3">
    <source>
        <dbReference type="Pfam" id="PF00078"/>
    </source>
</evidence>
<evidence type="ECO:0000256" key="2">
    <source>
        <dbReference type="SAM" id="MobiDB-lite"/>
    </source>
</evidence>
<sequence length="1615" mass="167132">MTIAVEIVTDTLGTEPLFDQLDKMVRLSHVTAGHQGLLASLVMHGMYLAGVKMTEVVRNRWGAAASTNAAKAVRMKNNIKNNVNLYLRQMCWIHSVVPHLLKPLQEASFDVMSSAEVGHDEREALALALRGIADAFVLPANHPLRNSIRAAASILRDQLNKISGRPGTPSLIATLLASSPFRKLLVEAENNVKARLGVADLARGSNSCGSPHVLAAVGVLAPPFGSSPAAGALGAPPPPGAGTATAVAPPGAAGALAATSGPPASGDAPLGPLAGGVPSPALLASLHQAALVAAHATAGVPPPPTVCEGLPPVASFALPPHAPPGSGPSSTSAGLSSFSDASYRPSRRAPVEPRDSQLSLLPDQHSTLGLRPSLLAAAAARGGAGAPLTRSATGSLPPPAASPGLPSGSSHGASSAGPPPHVGGGSRSLGSGAAAAGGGGRAVGFAGSPARGAPVVGLPVPGGKDRLESAFSTASVAWVFHGRPRIEGFDLPGDLRDAGVFPQPFALDAEFHRRFPDGSRAFHEGNSLTGSPSTLLSKRSRSPAPTSTKSTPCSPPATKRWRSSACGPTTPIRWRTPFSPPPGLATSTPQLGAFSRLRPRPGSPPPPATLVAPPLPAGTASRGPTAQPRRGGPVAGAVTATARGCRTMPTGTAGPSASGVPTRLGASAPAAGTLPPVVTVADAAAAAAAAGVGAGAAVAAVAAAETTPSRPNRRSASGGWPTWPAGCPSTGGAVGALCAGPVLGRGTTSFGTRVVPPGSLPASLSAPPVACFLSFPATVSSPVGRRRAAAQSATASGGAPAQAAVGGPRAPRDGASCVARVARSRRQPVGDPSPLRGPAAPLAPPPPPFRAPPVPQPAATTAWAAEEVQRWVANGYCRRATPAEEASAQWQSASFVTDVARRPRLVVDLSPQNEWLYNRKFRYETLPAFTAALKAGDHMASWDVSDEFHHIRLAPRECARLAFRVAGVLYFPLTLPFGLKLAPWARTKLLRPVIAHLRSHGYVVMPYMDDFGISVDQPSPLTADEATAARAYVVALFRRVGLHVHPTKGQATGTTRLEILGFVVDTVRQLLILPPERRRKPVGSAHSLLRAAAADRRWVRTRALQRFCGRAASAALAIPLALYRLRSLFTAMAAAHGRSRLDTCALSDLVWWADLSAAVGIGRTLWERPTAVSLDTDASSSGWGAVRNELTPAQGFVSLATRAYHINRKELLAMLYAIESFPSVTGPGVVRVRTDSRVTMAVVNSLSSRSPRLMAGVYRLHALLRSRGLGIEATWLASLENAHADRLSREPDSTGWVLSPAAFTLLSAAWGPFTVDRFTSTLCAKLPRVNSARVCPGTEAGYLSPINNRHADAGFAGSATGALVKTLRAGYNRRLADDAAAFPPTRAPLPAPLCWRIVRLAVATTDAVLAVRLTAVVWQFVLARRPGELLGIQLRDVSLPPAGGAFIQIRRFKGGERRTLLRRLVVHVPPAPPLVPVDLPFLLLRGLITRLRRSRAPPTRLLFSDPTLDRAPTVGDLNAWLHAALAALRVAPPPGVLYSSYSCRSGGATALGVCGVPRPGIARLLGHSGNNPAVADAHYVEALAPASAEAYYLCGRYARSVPPGVTALFSCHSPS</sequence>
<dbReference type="OrthoDB" id="6083831at2759"/>
<feature type="region of interest" description="Disordered" evidence="2">
    <location>
        <begin position="385"/>
        <end position="439"/>
    </location>
</feature>
<feature type="compositionally biased region" description="Pro residues" evidence="2">
    <location>
        <begin position="601"/>
        <end position="616"/>
    </location>
</feature>
<dbReference type="GO" id="GO:0003677">
    <property type="term" value="F:DNA binding"/>
    <property type="evidence" value="ECO:0007669"/>
    <property type="project" value="InterPro"/>
</dbReference>
<feature type="compositionally biased region" description="Low complexity" evidence="2">
    <location>
        <begin position="385"/>
        <end position="395"/>
    </location>
</feature>
<dbReference type="GO" id="GO:0006310">
    <property type="term" value="P:DNA recombination"/>
    <property type="evidence" value="ECO:0007669"/>
    <property type="project" value="UniProtKB-KW"/>
</dbReference>
<name>A0A1X6P300_PORUM</name>
<feature type="domain" description="Reverse transcriptase" evidence="3">
    <location>
        <begin position="931"/>
        <end position="1063"/>
    </location>
</feature>
<dbReference type="InterPro" id="IPR000477">
    <property type="entry name" value="RT_dom"/>
</dbReference>
<dbReference type="GO" id="GO:0015074">
    <property type="term" value="P:DNA integration"/>
    <property type="evidence" value="ECO:0007669"/>
    <property type="project" value="InterPro"/>
</dbReference>
<feature type="region of interest" description="Disordered" evidence="2">
    <location>
        <begin position="253"/>
        <end position="272"/>
    </location>
</feature>
<dbReference type="PANTHER" id="PTHR33050">
    <property type="entry name" value="REVERSE TRANSCRIPTASE DOMAIN-CONTAINING PROTEIN"/>
    <property type="match status" value="1"/>
</dbReference>
<evidence type="ECO:0000313" key="5">
    <source>
        <dbReference type="Proteomes" id="UP000218209"/>
    </source>
</evidence>
<feature type="compositionally biased region" description="Low complexity" evidence="2">
    <location>
        <begin position="790"/>
        <end position="821"/>
    </location>
</feature>
<dbReference type="Gene3D" id="1.10.443.10">
    <property type="entry name" value="Intergrase catalytic core"/>
    <property type="match status" value="1"/>
</dbReference>
<gene>
    <name evidence="4" type="ORF">BU14_0245s0001</name>
</gene>
<dbReference type="SUPFAM" id="SSF56672">
    <property type="entry name" value="DNA/RNA polymerases"/>
    <property type="match status" value="1"/>
</dbReference>
<accession>A0A1X6P300</accession>
<dbReference type="InterPro" id="IPR011010">
    <property type="entry name" value="DNA_brk_join_enz"/>
</dbReference>
<dbReference type="Pfam" id="PF00078">
    <property type="entry name" value="RVT_1"/>
    <property type="match status" value="1"/>
</dbReference>
<keyword evidence="5" id="KW-1185">Reference proteome</keyword>
<dbReference type="Proteomes" id="UP000218209">
    <property type="component" value="Unassembled WGS sequence"/>
</dbReference>